<evidence type="ECO:0000313" key="2">
    <source>
        <dbReference type="EMBL" id="QIP34921.1"/>
    </source>
</evidence>
<sequence length="69" mass="7567">MRTHNAHLAASCMHGGPAVEKGRKDHFSVAIDIRLQYQKNTHGFLRQFSQPSISQHPAVKTHAASPHAG</sequence>
<dbReference type="GeneID" id="85021500"/>
<reference evidence="2 3" key="1">
    <citation type="submission" date="2020-03" db="EMBL/GenBank/DDBJ databases">
        <title>Isolation of cellulose-producing strains, genome characterization and application of the synthesized cellulose films as an economical and sustainable material for piezoelectric sensor construction.</title>
        <authorList>
            <person name="Mangayil R.K."/>
        </authorList>
    </citation>
    <scope>NUCLEOTIDE SEQUENCE [LARGE SCALE GENOMIC DNA]</scope>
    <source>
        <strain evidence="2 3">ENS 9a1a</strain>
    </source>
</reference>
<feature type="region of interest" description="Disordered" evidence="1">
    <location>
        <begin position="1"/>
        <end position="20"/>
    </location>
</feature>
<dbReference type="Proteomes" id="UP000502533">
    <property type="component" value="Chromosome"/>
</dbReference>
<feature type="region of interest" description="Disordered" evidence="1">
    <location>
        <begin position="48"/>
        <end position="69"/>
    </location>
</feature>
<accession>A0A858JDV2</accession>
<proteinExistence type="predicted"/>
<dbReference type="RefSeq" id="WP_139064310.1">
    <property type="nucleotide sequence ID" value="NZ_CP050139.1"/>
</dbReference>
<name>A0A858JDV2_9PROT</name>
<gene>
    <name evidence="2" type="ORF">GWK63_04985</name>
</gene>
<dbReference type="KEGG" id="kre:GWK63_04985"/>
<protein>
    <submittedName>
        <fullName evidence="2">Uncharacterized protein</fullName>
    </submittedName>
</protein>
<keyword evidence="3" id="KW-1185">Reference proteome</keyword>
<dbReference type="EMBL" id="CP050139">
    <property type="protein sequence ID" value="QIP34921.1"/>
    <property type="molecule type" value="Genomic_DNA"/>
</dbReference>
<evidence type="ECO:0000313" key="3">
    <source>
        <dbReference type="Proteomes" id="UP000502533"/>
    </source>
</evidence>
<dbReference type="AlphaFoldDB" id="A0A858JDV2"/>
<organism evidence="2 3">
    <name type="scientific">Komagataeibacter rhaeticus</name>
    <dbReference type="NCBI Taxonomy" id="215221"/>
    <lineage>
        <taxon>Bacteria</taxon>
        <taxon>Pseudomonadati</taxon>
        <taxon>Pseudomonadota</taxon>
        <taxon>Alphaproteobacteria</taxon>
        <taxon>Acetobacterales</taxon>
        <taxon>Acetobacteraceae</taxon>
        <taxon>Komagataeibacter</taxon>
    </lineage>
</organism>
<evidence type="ECO:0000256" key="1">
    <source>
        <dbReference type="SAM" id="MobiDB-lite"/>
    </source>
</evidence>